<comment type="caution">
    <text evidence="2">The sequence shown here is derived from an EMBL/GenBank/DDBJ whole genome shotgun (WGS) entry which is preliminary data.</text>
</comment>
<name>A0A3L8SKL7_CHLGU</name>
<reference evidence="2 3" key="1">
    <citation type="journal article" date="2018" name="Proc. R. Soc. B">
        <title>A non-coding region near Follistatin controls head colour polymorphism in the Gouldian finch.</title>
        <authorList>
            <person name="Toomey M.B."/>
            <person name="Marques C.I."/>
            <person name="Andrade P."/>
            <person name="Araujo P.M."/>
            <person name="Sabatino S."/>
            <person name="Gazda M.A."/>
            <person name="Afonso S."/>
            <person name="Lopes R.J."/>
            <person name="Corbo J.C."/>
            <person name="Carneiro M."/>
        </authorList>
    </citation>
    <scope>NUCLEOTIDE SEQUENCE [LARGE SCALE GENOMIC DNA]</scope>
    <source>
        <strain evidence="2">Red01</strain>
        <tissue evidence="2">Muscle</tissue>
    </source>
</reference>
<keyword evidence="3" id="KW-1185">Reference proteome</keyword>
<organism evidence="2 3">
    <name type="scientific">Chloebia gouldiae</name>
    <name type="common">Gouldian finch</name>
    <name type="synonym">Erythrura gouldiae</name>
    <dbReference type="NCBI Taxonomy" id="44316"/>
    <lineage>
        <taxon>Eukaryota</taxon>
        <taxon>Metazoa</taxon>
        <taxon>Chordata</taxon>
        <taxon>Craniata</taxon>
        <taxon>Vertebrata</taxon>
        <taxon>Euteleostomi</taxon>
        <taxon>Archelosauria</taxon>
        <taxon>Archosauria</taxon>
        <taxon>Dinosauria</taxon>
        <taxon>Saurischia</taxon>
        <taxon>Theropoda</taxon>
        <taxon>Coelurosauria</taxon>
        <taxon>Aves</taxon>
        <taxon>Neognathae</taxon>
        <taxon>Neoaves</taxon>
        <taxon>Telluraves</taxon>
        <taxon>Australaves</taxon>
        <taxon>Passeriformes</taxon>
        <taxon>Passeroidea</taxon>
        <taxon>Passeridae</taxon>
        <taxon>Chloebia</taxon>
    </lineage>
</organism>
<feature type="non-terminal residue" evidence="2">
    <location>
        <position position="99"/>
    </location>
</feature>
<dbReference type="OrthoDB" id="72772at2759"/>
<proteinExistence type="predicted"/>
<dbReference type="EMBL" id="QUSF01000016">
    <property type="protein sequence ID" value="RLW03253.1"/>
    <property type="molecule type" value="Genomic_DNA"/>
</dbReference>
<evidence type="ECO:0000256" key="1">
    <source>
        <dbReference type="SAM" id="MobiDB-lite"/>
    </source>
</evidence>
<dbReference type="STRING" id="44316.ENSEGOP00005005997"/>
<evidence type="ECO:0000313" key="3">
    <source>
        <dbReference type="Proteomes" id="UP000276834"/>
    </source>
</evidence>
<evidence type="ECO:0000313" key="2">
    <source>
        <dbReference type="EMBL" id="RLW03253.1"/>
    </source>
</evidence>
<dbReference type="Proteomes" id="UP000276834">
    <property type="component" value="Unassembled WGS sequence"/>
</dbReference>
<protein>
    <submittedName>
        <fullName evidence="2">Uncharacterized protein</fullName>
    </submittedName>
</protein>
<feature type="region of interest" description="Disordered" evidence="1">
    <location>
        <begin position="65"/>
        <end position="99"/>
    </location>
</feature>
<accession>A0A3L8SKL7</accession>
<feature type="non-terminal residue" evidence="2">
    <location>
        <position position="1"/>
    </location>
</feature>
<gene>
    <name evidence="2" type="ORF">DV515_00006551</name>
</gene>
<sequence>KSYFLTGTIHTHMRSHSFWTDVHTCLYVSGDQPGDCCWKLNQPNLSNSAQGCALDDRHHISSAIPVPKRQSSSFGRLDIGFSSGLPSPDKGLRKRASTG</sequence>
<dbReference type="AlphaFoldDB" id="A0A3L8SKL7"/>